<sequence length="360" mass="40629">MQSYLDNEYRIVSLPESSVPVKPIRAKTIIFSDQRSKELLNKVETIAPSNASVIVYGESGTGKELIAREIHLKSDRKNKTFLAVNCGALVENLAESELFGYEAGAFTGAVKSKPGLFETANGGTLFLDEVGELPLSLQVKLLRVIQEREVMRVGGRKPIPIDIRIISGTHVDLKRAVSENKFRLDLYYRLNVININILPIRERKGDILPLVDYFINSYSKKLITPKKVITDRARNALLNYSWPGNIREVENVIQYALLVSGSNSIDIEHLKFSGEDFISVNQDLDLLDEFENLLKRIFDKYDGNAFHIIEQKVVNAGFSKCWNNQVKTAKMLGLSRNVLRNLLSKYDLLPNKSLDENEVA</sequence>
<evidence type="ECO:0000256" key="2">
    <source>
        <dbReference type="ARBA" id="ARBA00022840"/>
    </source>
</evidence>
<proteinExistence type="predicted"/>
<evidence type="ECO:0000256" key="1">
    <source>
        <dbReference type="ARBA" id="ARBA00022741"/>
    </source>
</evidence>
<protein>
    <submittedName>
        <fullName evidence="7">Sigma-54-dependent Fis family transcriptional regulator</fullName>
    </submittedName>
</protein>
<reference evidence="7 8" key="1">
    <citation type="submission" date="2020-04" db="EMBL/GenBank/DDBJ databases">
        <title>Acinetobacter Taxon 24.</title>
        <authorList>
            <person name="Nemec A."/>
            <person name="Radolfova-Krizova L."/>
            <person name="Higgins P.G."/>
            <person name="Spanelova P."/>
        </authorList>
    </citation>
    <scope>NUCLEOTIDE SEQUENCE [LARGE SCALE GENOMIC DNA]</scope>
    <source>
        <strain evidence="7 8">ANC 5380</strain>
    </source>
</reference>
<dbReference type="FunFam" id="3.40.50.300:FF:000006">
    <property type="entry name" value="DNA-binding transcriptional regulator NtrC"/>
    <property type="match status" value="1"/>
</dbReference>
<dbReference type="PROSITE" id="PS00675">
    <property type="entry name" value="SIGMA54_INTERACT_1"/>
    <property type="match status" value="1"/>
</dbReference>
<organism evidence="7 8">
    <name type="scientific">Acinetobacter terrae</name>
    <dbReference type="NCBI Taxonomy" id="2731247"/>
    <lineage>
        <taxon>Bacteria</taxon>
        <taxon>Pseudomonadati</taxon>
        <taxon>Pseudomonadota</taxon>
        <taxon>Gammaproteobacteria</taxon>
        <taxon>Moraxellales</taxon>
        <taxon>Moraxellaceae</taxon>
        <taxon>Acinetobacter</taxon>
        <taxon>Acinetobacter Taxon 24</taxon>
    </lineage>
</organism>
<dbReference type="PANTHER" id="PTHR32071">
    <property type="entry name" value="TRANSCRIPTIONAL REGULATORY PROTEIN"/>
    <property type="match status" value="1"/>
</dbReference>
<gene>
    <name evidence="7" type="ORF">HLH17_01945</name>
</gene>
<keyword evidence="1" id="KW-0547">Nucleotide-binding</keyword>
<keyword evidence="3" id="KW-0805">Transcription regulation</keyword>
<dbReference type="EMBL" id="JABERL010000005">
    <property type="protein sequence ID" value="NNH76465.1"/>
    <property type="molecule type" value="Genomic_DNA"/>
</dbReference>
<evidence type="ECO:0000256" key="5">
    <source>
        <dbReference type="ARBA" id="ARBA00023163"/>
    </source>
</evidence>
<dbReference type="InterPro" id="IPR002078">
    <property type="entry name" value="Sigma_54_int"/>
</dbReference>
<dbReference type="InterPro" id="IPR025662">
    <property type="entry name" value="Sigma_54_int_dom_ATP-bd_1"/>
</dbReference>
<name>A0A7Y2RCW1_9GAMM</name>
<dbReference type="CDD" id="cd00009">
    <property type="entry name" value="AAA"/>
    <property type="match status" value="1"/>
</dbReference>
<dbReference type="Pfam" id="PF00158">
    <property type="entry name" value="Sigma54_activat"/>
    <property type="match status" value="1"/>
</dbReference>
<keyword evidence="4" id="KW-0238">DNA-binding</keyword>
<dbReference type="GO" id="GO:0005524">
    <property type="term" value="F:ATP binding"/>
    <property type="evidence" value="ECO:0007669"/>
    <property type="project" value="UniProtKB-KW"/>
</dbReference>
<dbReference type="GO" id="GO:0006355">
    <property type="term" value="P:regulation of DNA-templated transcription"/>
    <property type="evidence" value="ECO:0007669"/>
    <property type="project" value="InterPro"/>
</dbReference>
<dbReference type="SUPFAM" id="SSF46689">
    <property type="entry name" value="Homeodomain-like"/>
    <property type="match status" value="1"/>
</dbReference>
<dbReference type="AlphaFoldDB" id="A0A7Y2RCW1"/>
<dbReference type="Pfam" id="PF25601">
    <property type="entry name" value="AAA_lid_14"/>
    <property type="match status" value="1"/>
</dbReference>
<keyword evidence="5" id="KW-0804">Transcription</keyword>
<accession>A0A7Y2RCW1</accession>
<evidence type="ECO:0000259" key="6">
    <source>
        <dbReference type="PROSITE" id="PS50045"/>
    </source>
</evidence>
<dbReference type="Gene3D" id="1.10.8.60">
    <property type="match status" value="1"/>
</dbReference>
<dbReference type="PROSITE" id="PS00676">
    <property type="entry name" value="SIGMA54_INTERACT_2"/>
    <property type="match status" value="1"/>
</dbReference>
<evidence type="ECO:0000256" key="3">
    <source>
        <dbReference type="ARBA" id="ARBA00023015"/>
    </source>
</evidence>
<evidence type="ECO:0000313" key="8">
    <source>
        <dbReference type="Proteomes" id="UP000569202"/>
    </source>
</evidence>
<dbReference type="InterPro" id="IPR025943">
    <property type="entry name" value="Sigma_54_int_dom_ATP-bd_2"/>
</dbReference>
<dbReference type="Gene3D" id="3.40.50.300">
    <property type="entry name" value="P-loop containing nucleotide triphosphate hydrolases"/>
    <property type="match status" value="1"/>
</dbReference>
<dbReference type="PROSITE" id="PS50045">
    <property type="entry name" value="SIGMA54_INTERACT_4"/>
    <property type="match status" value="1"/>
</dbReference>
<keyword evidence="2" id="KW-0067">ATP-binding</keyword>
<dbReference type="SMART" id="SM00382">
    <property type="entry name" value="AAA"/>
    <property type="match status" value="1"/>
</dbReference>
<dbReference type="SUPFAM" id="SSF52540">
    <property type="entry name" value="P-loop containing nucleoside triphosphate hydrolases"/>
    <property type="match status" value="1"/>
</dbReference>
<dbReference type="RefSeq" id="WP_171539669.1">
    <property type="nucleotide sequence ID" value="NZ_JABERL010000005.1"/>
</dbReference>
<dbReference type="PANTHER" id="PTHR32071:SF21">
    <property type="entry name" value="TRANSCRIPTIONAL REGULATORY PROTEIN FLGR"/>
    <property type="match status" value="1"/>
</dbReference>
<dbReference type="InterPro" id="IPR027417">
    <property type="entry name" value="P-loop_NTPase"/>
</dbReference>
<dbReference type="Proteomes" id="UP000569202">
    <property type="component" value="Unassembled WGS sequence"/>
</dbReference>
<dbReference type="GO" id="GO:0003677">
    <property type="term" value="F:DNA binding"/>
    <property type="evidence" value="ECO:0007669"/>
    <property type="project" value="UniProtKB-KW"/>
</dbReference>
<evidence type="ECO:0000313" key="7">
    <source>
        <dbReference type="EMBL" id="NNH76465.1"/>
    </source>
</evidence>
<dbReference type="InterPro" id="IPR058031">
    <property type="entry name" value="AAA_lid_NorR"/>
</dbReference>
<dbReference type="InterPro" id="IPR003593">
    <property type="entry name" value="AAA+_ATPase"/>
</dbReference>
<dbReference type="Gene3D" id="1.10.10.60">
    <property type="entry name" value="Homeodomain-like"/>
    <property type="match status" value="1"/>
</dbReference>
<evidence type="ECO:0000256" key="4">
    <source>
        <dbReference type="ARBA" id="ARBA00023125"/>
    </source>
</evidence>
<dbReference type="InterPro" id="IPR009057">
    <property type="entry name" value="Homeodomain-like_sf"/>
</dbReference>
<feature type="domain" description="Sigma-54 factor interaction" evidence="6">
    <location>
        <begin position="29"/>
        <end position="258"/>
    </location>
</feature>
<comment type="caution">
    <text evidence="7">The sequence shown here is derived from an EMBL/GenBank/DDBJ whole genome shotgun (WGS) entry which is preliminary data.</text>
</comment>